<evidence type="ECO:0000259" key="2">
    <source>
        <dbReference type="Pfam" id="PF00149"/>
    </source>
</evidence>
<dbReference type="EMBL" id="JAAMRR010001267">
    <property type="protein sequence ID" value="NGX98338.1"/>
    <property type="molecule type" value="Genomic_DNA"/>
</dbReference>
<evidence type="ECO:0000313" key="4">
    <source>
        <dbReference type="Proteomes" id="UP000480266"/>
    </source>
</evidence>
<dbReference type="GO" id="GO:0016787">
    <property type="term" value="F:hydrolase activity"/>
    <property type="evidence" value="ECO:0007669"/>
    <property type="project" value="InterPro"/>
</dbReference>
<dbReference type="Proteomes" id="UP000480266">
    <property type="component" value="Unassembled WGS sequence"/>
</dbReference>
<dbReference type="Gene3D" id="3.60.21.10">
    <property type="match status" value="1"/>
</dbReference>
<dbReference type="SUPFAM" id="SSF56300">
    <property type="entry name" value="Metallo-dependent phosphatases"/>
    <property type="match status" value="1"/>
</dbReference>
<proteinExistence type="predicted"/>
<dbReference type="AlphaFoldDB" id="A0A7C9RJK2"/>
<feature type="domain" description="Calcineurin-like phosphoesterase" evidence="2">
    <location>
        <begin position="1"/>
        <end position="184"/>
    </location>
</feature>
<dbReference type="PANTHER" id="PTHR12905:SF0">
    <property type="entry name" value="CALCINEURIN-LIKE PHOSPHOESTERASE DOMAIN-CONTAINING PROTEIN"/>
    <property type="match status" value="1"/>
</dbReference>
<dbReference type="InterPro" id="IPR004843">
    <property type="entry name" value="Calcineurin-like_PHP"/>
</dbReference>
<protein>
    <submittedName>
        <fullName evidence="3">Metallophosphoesterase</fullName>
    </submittedName>
</protein>
<comment type="caution">
    <text evidence="3">The sequence shown here is derived from an EMBL/GenBank/DDBJ whole genome shotgun (WGS) entry which is preliminary data.</text>
</comment>
<sequence>MRCLVVADLHYALPQFDWVLSIAPRFDVVIIAGDALDIGSIVDFRAQIVVVRKYLERLASKTRVILCSGNHDLDERDEAGERISRWIGDLGHLGIAHDGESLTIGDTFFTICPWWDGPRVKERIGMQLEEAAAAHRGRWIWIHHAPAANSPTSWGGARTFGDAELVQWIESYTPDIVLSGHVHQSPFVKDGSWFDRIGDTWVFNMGQQFGPTPAHIVLDLDSNRAYWFSAAGEQSIDLGKPLQRPADRIETFPDWLTAGSQAAARAGGPTPATTRPETG</sequence>
<organism evidence="3 4">
    <name type="scientific">Candidatus Afipia apatlaquensis</name>
    <dbReference type="NCBI Taxonomy" id="2712852"/>
    <lineage>
        <taxon>Bacteria</taxon>
        <taxon>Pseudomonadati</taxon>
        <taxon>Pseudomonadota</taxon>
        <taxon>Alphaproteobacteria</taxon>
        <taxon>Hyphomicrobiales</taxon>
        <taxon>Nitrobacteraceae</taxon>
        <taxon>Afipia</taxon>
    </lineage>
</organism>
<evidence type="ECO:0000313" key="3">
    <source>
        <dbReference type="EMBL" id="NGX98338.1"/>
    </source>
</evidence>
<accession>A0A7C9RJK2</accession>
<keyword evidence="4" id="KW-1185">Reference proteome</keyword>
<feature type="compositionally biased region" description="Low complexity" evidence="1">
    <location>
        <begin position="262"/>
        <end position="279"/>
    </location>
</feature>
<dbReference type="Pfam" id="PF00149">
    <property type="entry name" value="Metallophos"/>
    <property type="match status" value="1"/>
</dbReference>
<reference evidence="3" key="1">
    <citation type="submission" date="2020-02" db="EMBL/GenBank/DDBJ databases">
        <title>Draft genome sequence of Candidatus Afipia apatlaquensis IBT-C3, a potential strain for decolorization of textile dyes.</title>
        <authorList>
            <person name="Sanchez-Reyes A."/>
            <person name="Breton-Deval L."/>
            <person name="Mangelson H."/>
            <person name="Sanchez-Flores A."/>
        </authorList>
    </citation>
    <scope>NUCLEOTIDE SEQUENCE [LARGE SCALE GENOMIC DNA]</scope>
    <source>
        <strain evidence="3">IBT-C3</strain>
    </source>
</reference>
<name>A0A7C9RJK2_9BRAD</name>
<dbReference type="InterPro" id="IPR029052">
    <property type="entry name" value="Metallo-depent_PP-like"/>
</dbReference>
<dbReference type="InterPro" id="IPR051693">
    <property type="entry name" value="UPF0046_metallophosphoest"/>
</dbReference>
<evidence type="ECO:0000256" key="1">
    <source>
        <dbReference type="SAM" id="MobiDB-lite"/>
    </source>
</evidence>
<gene>
    <name evidence="3" type="ORF">G4V63_24980</name>
</gene>
<feature type="region of interest" description="Disordered" evidence="1">
    <location>
        <begin position="260"/>
        <end position="279"/>
    </location>
</feature>
<dbReference type="PANTHER" id="PTHR12905">
    <property type="entry name" value="METALLOPHOSPHOESTERASE"/>
    <property type="match status" value="1"/>
</dbReference>